<name>A0A2T9YX14_9FUNG</name>
<evidence type="ECO:0000256" key="6">
    <source>
        <dbReference type="RuleBase" id="RU362006"/>
    </source>
</evidence>
<sequence length="158" mass="18364">MEQVKGIYKEYYSSCDKLLSQYSQLSKIESTTKVPKVFITLGFSAVVFLFILLNIGSRFIVNFIGFGYSAFASIRAIESPGKDDDTQWLTYWVVYGLLNLVEHFSSFVLYWIPFYYVLKTAFLIWLMLPNTRGAEKLYNSYVKPVYLNMKTSTQEKTK</sequence>
<evidence type="ECO:0000256" key="1">
    <source>
        <dbReference type="ARBA" id="ARBA00004141"/>
    </source>
</evidence>
<reference evidence="7 8" key="1">
    <citation type="journal article" date="2018" name="MBio">
        <title>Comparative Genomics Reveals the Core Gene Toolbox for the Fungus-Insect Symbiosis.</title>
        <authorList>
            <person name="Wang Y."/>
            <person name="Stata M."/>
            <person name="Wang W."/>
            <person name="Stajich J.E."/>
            <person name="White M.M."/>
            <person name="Moncalvo J.M."/>
        </authorList>
    </citation>
    <scope>NUCLEOTIDE SEQUENCE [LARGE SCALE GENOMIC DNA]</scope>
    <source>
        <strain evidence="7 8">AUS-77-4</strain>
    </source>
</reference>
<protein>
    <recommendedName>
        <fullName evidence="6">Protein YOP1</fullName>
    </recommendedName>
</protein>
<keyword evidence="8" id="KW-1185">Reference proteome</keyword>
<gene>
    <name evidence="7" type="ORF">BB559_002225</name>
</gene>
<organism evidence="7 8">
    <name type="scientific">Furculomyces boomerangus</name>
    <dbReference type="NCBI Taxonomy" id="61424"/>
    <lineage>
        <taxon>Eukaryota</taxon>
        <taxon>Fungi</taxon>
        <taxon>Fungi incertae sedis</taxon>
        <taxon>Zoopagomycota</taxon>
        <taxon>Kickxellomycotina</taxon>
        <taxon>Harpellomycetes</taxon>
        <taxon>Harpellales</taxon>
        <taxon>Harpellaceae</taxon>
        <taxon>Furculomyces</taxon>
    </lineage>
</organism>
<evidence type="ECO:0000256" key="5">
    <source>
        <dbReference type="ARBA" id="ARBA00023136"/>
    </source>
</evidence>
<feature type="transmembrane region" description="Helical" evidence="6">
    <location>
        <begin position="37"/>
        <end position="61"/>
    </location>
</feature>
<evidence type="ECO:0000256" key="3">
    <source>
        <dbReference type="ARBA" id="ARBA00022692"/>
    </source>
</evidence>
<comment type="caution">
    <text evidence="6">Lacks conserved residue(s) required for the propagation of feature annotation.</text>
</comment>
<dbReference type="PANTHER" id="PTHR12300:SF161">
    <property type="entry name" value="RECEPTOR EXPRESSION-ENHANCING PROTEIN"/>
    <property type="match status" value="1"/>
</dbReference>
<evidence type="ECO:0000256" key="2">
    <source>
        <dbReference type="ARBA" id="ARBA00008573"/>
    </source>
</evidence>
<dbReference type="AlphaFoldDB" id="A0A2T9YX14"/>
<comment type="caution">
    <text evidence="7">The sequence shown here is derived from an EMBL/GenBank/DDBJ whole genome shotgun (WGS) entry which is preliminary data.</text>
</comment>
<feature type="transmembrane region" description="Helical" evidence="6">
    <location>
        <begin position="108"/>
        <end position="128"/>
    </location>
</feature>
<keyword evidence="4 6" id="KW-1133">Transmembrane helix</keyword>
<dbReference type="EMBL" id="MBFT01000128">
    <property type="protein sequence ID" value="PVU96883.1"/>
    <property type="molecule type" value="Genomic_DNA"/>
</dbReference>
<dbReference type="OrthoDB" id="10009287at2759"/>
<dbReference type="Pfam" id="PF03134">
    <property type="entry name" value="TB2_DP1_HVA22"/>
    <property type="match status" value="1"/>
</dbReference>
<dbReference type="Proteomes" id="UP000245699">
    <property type="component" value="Unassembled WGS sequence"/>
</dbReference>
<comment type="similarity">
    <text evidence="2 6">Belongs to the DP1 family.</text>
</comment>
<keyword evidence="3 6" id="KW-0812">Transmembrane</keyword>
<keyword evidence="5 6" id="KW-0472">Membrane</keyword>
<comment type="subcellular location">
    <subcellularLocation>
        <location evidence="1 6">Membrane</location>
        <topology evidence="1 6">Multi-pass membrane protein</topology>
    </subcellularLocation>
</comment>
<proteinExistence type="inferred from homology"/>
<dbReference type="GO" id="GO:0016020">
    <property type="term" value="C:membrane"/>
    <property type="evidence" value="ECO:0007669"/>
    <property type="project" value="UniProtKB-SubCell"/>
</dbReference>
<evidence type="ECO:0000256" key="4">
    <source>
        <dbReference type="ARBA" id="ARBA00022989"/>
    </source>
</evidence>
<evidence type="ECO:0000313" key="7">
    <source>
        <dbReference type="EMBL" id="PVU96883.1"/>
    </source>
</evidence>
<evidence type="ECO:0000313" key="8">
    <source>
        <dbReference type="Proteomes" id="UP000245699"/>
    </source>
</evidence>
<dbReference type="PANTHER" id="PTHR12300">
    <property type="entry name" value="HVA22-LIKE PROTEINS"/>
    <property type="match status" value="1"/>
</dbReference>
<accession>A0A2T9YX14</accession>
<dbReference type="InterPro" id="IPR004345">
    <property type="entry name" value="TB2_DP1_HVA22"/>
</dbReference>